<sequence length="292" mass="33272">MFIRFMSALRGLKSLFRNAHSRPNSARDEVVAQKQLMLTYQQLDDGEQLPFRQVGFGIYSQHDEDGILVYIFSRIGVRTCKAVEMCAGTGDECNVANLLINHRWTGLLVDGNPKNVDLAREFYRRRTETMHWPPTILHAWITRANVNKLLLDAGYDGEIDLLSLDVDGVDYWLWEAMTVITPRVVVLEYNHLLGPDVAVTVPYRDDFVAEFTEFGSDYAGASLAAFIKLGRRKGYRYVGSNTIGTNAFFVRDDVPCDALPEADPHEAFMHPRVRFGMEVRHPGVKDKRWVEV</sequence>
<evidence type="ECO:0008006" key="3">
    <source>
        <dbReference type="Google" id="ProtNLM"/>
    </source>
</evidence>
<proteinExistence type="predicted"/>
<dbReference type="Proteomes" id="UP000248259">
    <property type="component" value="Unassembled WGS sequence"/>
</dbReference>
<accession>A0A323UR23</accession>
<evidence type="ECO:0000313" key="2">
    <source>
        <dbReference type="Proteomes" id="UP000248259"/>
    </source>
</evidence>
<dbReference type="EMBL" id="QKOE01000017">
    <property type="protein sequence ID" value="PZA15085.1"/>
    <property type="molecule type" value="Genomic_DNA"/>
</dbReference>
<dbReference type="AlphaFoldDB" id="A0A323UR23"/>
<keyword evidence="2" id="KW-1185">Reference proteome</keyword>
<name>A0A323UR23_9RHOO</name>
<comment type="caution">
    <text evidence="1">The sequence shown here is derived from an EMBL/GenBank/DDBJ whole genome shotgun (WGS) entry which is preliminary data.</text>
</comment>
<protein>
    <recommendedName>
        <fullName evidence="3">Methyltransferase FkbM domain-containing protein</fullName>
    </recommendedName>
</protein>
<gene>
    <name evidence="1" type="ORF">DNK49_18125</name>
</gene>
<organism evidence="1 2">
    <name type="scientific">Parazoarcus communis SWub3 = DSM 12120</name>
    <dbReference type="NCBI Taxonomy" id="1121029"/>
    <lineage>
        <taxon>Bacteria</taxon>
        <taxon>Pseudomonadati</taxon>
        <taxon>Pseudomonadota</taxon>
        <taxon>Betaproteobacteria</taxon>
        <taxon>Rhodocyclales</taxon>
        <taxon>Zoogloeaceae</taxon>
        <taxon>Parazoarcus</taxon>
    </lineage>
</organism>
<reference evidence="1 2" key="1">
    <citation type="submission" date="2018-06" db="EMBL/GenBank/DDBJ databases">
        <title>Azoarcus communis strain SWub3 genome.</title>
        <authorList>
            <person name="Zorraquino Salvo V."/>
            <person name="Toubiana D."/>
            <person name="Blumwald E."/>
        </authorList>
    </citation>
    <scope>NUCLEOTIDE SEQUENCE [LARGE SCALE GENOMIC DNA]</scope>
    <source>
        <strain evidence="1 2">SWub3</strain>
    </source>
</reference>
<evidence type="ECO:0000313" key="1">
    <source>
        <dbReference type="EMBL" id="PZA15085.1"/>
    </source>
</evidence>